<evidence type="ECO:0000313" key="8">
    <source>
        <dbReference type="RefSeq" id="XP_055896318.1"/>
    </source>
</evidence>
<dbReference type="InterPro" id="IPR043225">
    <property type="entry name" value="BACK_BTBD8"/>
</dbReference>
<dbReference type="SMART" id="SM00225">
    <property type="entry name" value="BTB"/>
    <property type="match status" value="1"/>
</dbReference>
<dbReference type="OrthoDB" id="409642at2759"/>
<evidence type="ECO:0000259" key="2">
    <source>
        <dbReference type="PROSITE" id="PS50097"/>
    </source>
</evidence>
<evidence type="ECO:0000313" key="4">
    <source>
        <dbReference type="RefSeq" id="XP_055896314.1"/>
    </source>
</evidence>
<feature type="region of interest" description="Disordered" evidence="1">
    <location>
        <begin position="855"/>
        <end position="961"/>
    </location>
</feature>
<proteinExistence type="predicted"/>
<reference evidence="4 5" key="1">
    <citation type="submission" date="2025-04" db="UniProtKB">
        <authorList>
            <consortium name="RefSeq"/>
        </authorList>
    </citation>
    <scope>IDENTIFICATION</scope>
</reference>
<dbReference type="OMA" id="HFARIWK"/>
<dbReference type="InterPro" id="IPR011333">
    <property type="entry name" value="SKP1/BTB/POZ_sf"/>
</dbReference>
<dbReference type="RefSeq" id="XP_055896315.1">
    <property type="nucleotide sequence ID" value="XM_056040340.1"/>
</dbReference>
<name>A0A9W3BA42_BIOGL</name>
<dbReference type="PANTHER" id="PTHR22427">
    <property type="entry name" value="GH15728P"/>
    <property type="match status" value="1"/>
</dbReference>
<dbReference type="RefSeq" id="XP_055896319.1">
    <property type="nucleotide sequence ID" value="XM_056040344.1"/>
</dbReference>
<dbReference type="Pfam" id="PF00651">
    <property type="entry name" value="BTB"/>
    <property type="match status" value="1"/>
</dbReference>
<sequence length="1067" mass="118107">MAKIKEKFFSLEMSQAFIDKTKQELCRLKENVALSLKKDIQSLFDDELHSDLVITNGSDVILAHKCILKARSRSHWQDSWVTKTLDPDGNEMDCIEITGLDGRELNEFIRDLYVVSDTNWLLEEYHHCLPGDSRSISDYSSQDTDSHKLTITSQQEKIPVKDHVISIRPEQITNLRDDAKEGDISSALPQSVLDCSMLISTSESDTSNSQKLISADGDMCVSVAFDSSGNSVVSDQEVQSMRDSIEVKQDEILTLSCSISEKLDEVCSQEAKMIFNNNNKCTTTNICEKTENEPSATKDALWRASVENGRSKSREVLTDDSKQSSVSFQSDSSMFGNVETCTTDVNGSSVDSYSKSPEKIEVSDIASTLNDDKKEKRELTKGDILTDQTSDSVSLPYETCSPLGKDLLQLYLEETDCDCCLAVDGIKFLVHKCVLSTRSEYFQAMLGGQWCESKMEAINLEGVTPQAVEQLLLFLYGGVLEISTPCELTDLFIVADMYGIASLKKVLAFYLRKDLCHFFHKPCFVCTGKAAEALSLCYNFNLVELQDRVVKWVAKYFTKIWPTKSFASLPESVQDLSVEGIKSQMTSKNVLDIIMECNKLIDTLPRIKWTESVLCLLTQLMDTAIEFTSSHFIEVISTQEFQQWAKVASWKAGVLEEIFNTVIDSLPINISCQVYEKLTNLEADLSVQETSDMDVVGLLQAMIKRCEKFFKIHINQIMRTKDWAQLRKPLQSKILESSAYMYLGDVTLSSAKSKFASRQKVSTSVPGNKKVLLRSISSHHSNTLADKSTKAGQSVVQLRNPSGTSQKERPKSSITLLEQAKRLEKSEKMSTSKNVLQPKTRYTIASFGSRLPRAEPINSSHIAKGDVSNKPTVSESSSTSSNTKLSIIEGVAQSDKNGDQASCSHPVSSHQISAADTNTSASSSSTKCLPSRIPMLTRSPKVNRPKHVSKNENSDQPSSVSQNLALEGEETELSISIGSDKSVETKLRKNFVDAEVVDMSSSATWSEKSEMTESALSTSLSMVSPPMEHSDAITNQAVANISSELTAPVNIVTMSKTLNIGFTVPAE</sequence>
<dbReference type="PANTHER" id="PTHR22427:SF7">
    <property type="entry name" value="GH15728P"/>
    <property type="match status" value="1"/>
</dbReference>
<dbReference type="GeneID" id="106065175"/>
<evidence type="ECO:0000313" key="5">
    <source>
        <dbReference type="RefSeq" id="XP_055896315.1"/>
    </source>
</evidence>
<dbReference type="CDD" id="cd18286">
    <property type="entry name" value="BTB2_POZ_BTBD8"/>
    <property type="match status" value="1"/>
</dbReference>
<feature type="compositionally biased region" description="Low complexity" evidence="1">
    <location>
        <begin position="913"/>
        <end position="926"/>
    </location>
</feature>
<evidence type="ECO:0000313" key="9">
    <source>
        <dbReference type="RefSeq" id="XP_055896319.1"/>
    </source>
</evidence>
<organism evidence="3 6">
    <name type="scientific">Biomphalaria glabrata</name>
    <name type="common">Bloodfluke planorb</name>
    <name type="synonym">Freshwater snail</name>
    <dbReference type="NCBI Taxonomy" id="6526"/>
    <lineage>
        <taxon>Eukaryota</taxon>
        <taxon>Metazoa</taxon>
        <taxon>Spiralia</taxon>
        <taxon>Lophotrochozoa</taxon>
        <taxon>Mollusca</taxon>
        <taxon>Gastropoda</taxon>
        <taxon>Heterobranchia</taxon>
        <taxon>Euthyneura</taxon>
        <taxon>Panpulmonata</taxon>
        <taxon>Hygrophila</taxon>
        <taxon>Lymnaeoidea</taxon>
        <taxon>Planorbidae</taxon>
        <taxon>Biomphalaria</taxon>
    </lineage>
</organism>
<dbReference type="RefSeq" id="XP_055896317.1">
    <property type="nucleotide sequence ID" value="XM_056040342.1"/>
</dbReference>
<feature type="compositionally biased region" description="Low complexity" evidence="1">
    <location>
        <begin position="868"/>
        <end position="886"/>
    </location>
</feature>
<evidence type="ECO:0000256" key="1">
    <source>
        <dbReference type="SAM" id="MobiDB-lite"/>
    </source>
</evidence>
<dbReference type="PROSITE" id="PS50097">
    <property type="entry name" value="BTB"/>
    <property type="match status" value="1"/>
</dbReference>
<dbReference type="CDD" id="cd18490">
    <property type="entry name" value="BACK_BTBD8"/>
    <property type="match status" value="1"/>
</dbReference>
<dbReference type="Gene3D" id="3.30.710.10">
    <property type="entry name" value="Potassium Channel Kv1.1, Chain A"/>
    <property type="match status" value="2"/>
</dbReference>
<keyword evidence="3" id="KW-1185">Reference proteome</keyword>
<protein>
    <submittedName>
        <fullName evidence="4 5">BTB/POZ domain-containing protein 8-like isoform X1</fullName>
    </submittedName>
</protein>
<dbReference type="AlphaFoldDB" id="A0A9W3BA42"/>
<evidence type="ECO:0000313" key="6">
    <source>
        <dbReference type="RefSeq" id="XP_055896316.1"/>
    </source>
</evidence>
<dbReference type="SUPFAM" id="SSF54695">
    <property type="entry name" value="POZ domain"/>
    <property type="match status" value="1"/>
</dbReference>
<dbReference type="RefSeq" id="XP_055896318.1">
    <property type="nucleotide sequence ID" value="XM_056040343.1"/>
</dbReference>
<feature type="region of interest" description="Disordered" evidence="1">
    <location>
        <begin position="779"/>
        <end position="815"/>
    </location>
</feature>
<accession>A0A9W3BA42</accession>
<dbReference type="Pfam" id="PF26017">
    <property type="entry name" value="BACK_BTBD8"/>
    <property type="match status" value="1"/>
</dbReference>
<evidence type="ECO:0000313" key="7">
    <source>
        <dbReference type="RefSeq" id="XP_055896317.1"/>
    </source>
</evidence>
<feature type="compositionally biased region" description="Polar residues" evidence="1">
    <location>
        <begin position="779"/>
        <end position="805"/>
    </location>
</feature>
<gene>
    <name evidence="4 5 6 7 8 9" type="primary">LOC106065175</name>
</gene>
<dbReference type="RefSeq" id="XP_055896314.1">
    <property type="nucleotide sequence ID" value="XM_056040339.1"/>
</dbReference>
<feature type="compositionally biased region" description="Polar residues" evidence="1">
    <location>
        <begin position="899"/>
        <end position="912"/>
    </location>
</feature>
<dbReference type="RefSeq" id="XP_055896316.1">
    <property type="nucleotide sequence ID" value="XM_056040341.1"/>
</dbReference>
<evidence type="ECO:0000313" key="3">
    <source>
        <dbReference type="Proteomes" id="UP001165740"/>
    </source>
</evidence>
<feature type="domain" description="BTB" evidence="2">
    <location>
        <begin position="417"/>
        <end position="484"/>
    </location>
</feature>
<dbReference type="Proteomes" id="UP001165740">
    <property type="component" value="Chromosome 9"/>
</dbReference>
<dbReference type="InterPro" id="IPR000210">
    <property type="entry name" value="BTB/POZ_dom"/>
</dbReference>